<dbReference type="OrthoDB" id="17199at2759"/>
<organism evidence="8 9">
    <name type="scientific">Thraustotheca clavata</name>
    <dbReference type="NCBI Taxonomy" id="74557"/>
    <lineage>
        <taxon>Eukaryota</taxon>
        <taxon>Sar</taxon>
        <taxon>Stramenopiles</taxon>
        <taxon>Oomycota</taxon>
        <taxon>Saprolegniomycetes</taxon>
        <taxon>Saprolegniales</taxon>
        <taxon>Achlyaceae</taxon>
        <taxon>Thraustotheca</taxon>
    </lineage>
</organism>
<protein>
    <recommendedName>
        <fullName evidence="6">Sulfhydryl oxidase</fullName>
        <ecNumber evidence="6">1.8.3.2</ecNumber>
    </recommendedName>
</protein>
<dbReference type="PANTHER" id="PTHR12645">
    <property type="entry name" value="ALR/ERV"/>
    <property type="match status" value="1"/>
</dbReference>
<dbReference type="GO" id="GO:0050660">
    <property type="term" value="F:flavin adenine dinucleotide binding"/>
    <property type="evidence" value="ECO:0007669"/>
    <property type="project" value="TreeGrafter"/>
</dbReference>
<evidence type="ECO:0000256" key="3">
    <source>
        <dbReference type="ARBA" id="ARBA00022827"/>
    </source>
</evidence>
<evidence type="ECO:0000256" key="1">
    <source>
        <dbReference type="ARBA" id="ARBA00001974"/>
    </source>
</evidence>
<dbReference type="PANTHER" id="PTHR12645:SF0">
    <property type="entry name" value="FAD-LINKED SULFHYDRYL OXIDASE ALR"/>
    <property type="match status" value="1"/>
</dbReference>
<dbReference type="SUPFAM" id="SSF69000">
    <property type="entry name" value="FAD-dependent thiol oxidase"/>
    <property type="match status" value="1"/>
</dbReference>
<accession>A0A1V9YIW7</accession>
<dbReference type="GO" id="GO:0005739">
    <property type="term" value="C:mitochondrion"/>
    <property type="evidence" value="ECO:0007669"/>
    <property type="project" value="TreeGrafter"/>
</dbReference>
<dbReference type="InterPro" id="IPR039799">
    <property type="entry name" value="ALR/ERV"/>
</dbReference>
<dbReference type="Proteomes" id="UP000243217">
    <property type="component" value="Unassembled WGS sequence"/>
</dbReference>
<gene>
    <name evidence="8" type="ORF">THRCLA_10660</name>
</gene>
<dbReference type="EC" id="1.8.3.2" evidence="6"/>
<evidence type="ECO:0000256" key="5">
    <source>
        <dbReference type="ARBA" id="ARBA00023157"/>
    </source>
</evidence>
<keyword evidence="5" id="KW-1015">Disulfide bond</keyword>
<proteinExistence type="predicted"/>
<sequence length="158" mass="17948">MSANPADCAEPVCHSKVDMFKSNVLAGKKPKVPKDCPLDREELGRATWSTLHTMAAYYPEKPSNAMKEHARSFITALSQLYPCKYCAVDFQKNIELCPPKVDSRVDLSLWLCEQHNIVSKKLQKKPFNCTMEVLDKRWKVGPASCYGKEEPKKGKFDH</sequence>
<dbReference type="Pfam" id="PF04777">
    <property type="entry name" value="Evr1_Alr"/>
    <property type="match status" value="1"/>
</dbReference>
<dbReference type="STRING" id="74557.A0A1V9YIW7"/>
<dbReference type="EMBL" id="JNBS01003695">
    <property type="protein sequence ID" value="OQR85661.1"/>
    <property type="molecule type" value="Genomic_DNA"/>
</dbReference>
<evidence type="ECO:0000256" key="2">
    <source>
        <dbReference type="ARBA" id="ARBA00022630"/>
    </source>
</evidence>
<reference evidence="8 9" key="1">
    <citation type="journal article" date="2014" name="Genome Biol. Evol.">
        <title>The secreted proteins of Achlya hypogyna and Thraustotheca clavata identify the ancestral oomycete secretome and reveal gene acquisitions by horizontal gene transfer.</title>
        <authorList>
            <person name="Misner I."/>
            <person name="Blouin N."/>
            <person name="Leonard G."/>
            <person name="Richards T.A."/>
            <person name="Lane C.E."/>
        </authorList>
    </citation>
    <scope>NUCLEOTIDE SEQUENCE [LARGE SCALE GENOMIC DNA]</scope>
    <source>
        <strain evidence="8 9">ATCC 34112</strain>
    </source>
</reference>
<keyword evidence="3 6" id="KW-0274">FAD</keyword>
<dbReference type="PROSITE" id="PS51324">
    <property type="entry name" value="ERV_ALR"/>
    <property type="match status" value="1"/>
</dbReference>
<comment type="cofactor">
    <cofactor evidence="1 6">
        <name>FAD</name>
        <dbReference type="ChEBI" id="CHEBI:57692"/>
    </cofactor>
</comment>
<evidence type="ECO:0000259" key="7">
    <source>
        <dbReference type="PROSITE" id="PS51324"/>
    </source>
</evidence>
<keyword evidence="4 6" id="KW-0560">Oxidoreductase</keyword>
<dbReference type="GO" id="GO:0016971">
    <property type="term" value="F:flavin-dependent sulfhydryl oxidase activity"/>
    <property type="evidence" value="ECO:0007669"/>
    <property type="project" value="InterPro"/>
</dbReference>
<keyword evidence="9" id="KW-1185">Reference proteome</keyword>
<evidence type="ECO:0000256" key="6">
    <source>
        <dbReference type="RuleBase" id="RU371123"/>
    </source>
</evidence>
<evidence type="ECO:0000313" key="8">
    <source>
        <dbReference type="EMBL" id="OQR85661.1"/>
    </source>
</evidence>
<dbReference type="AlphaFoldDB" id="A0A1V9YIW7"/>
<comment type="caution">
    <text evidence="8">The sequence shown here is derived from an EMBL/GenBank/DDBJ whole genome shotgun (WGS) entry which is preliminary data.</text>
</comment>
<keyword evidence="2 6" id="KW-0285">Flavoprotein</keyword>
<evidence type="ECO:0000313" key="9">
    <source>
        <dbReference type="Proteomes" id="UP000243217"/>
    </source>
</evidence>
<evidence type="ECO:0000256" key="4">
    <source>
        <dbReference type="ARBA" id="ARBA00023002"/>
    </source>
</evidence>
<dbReference type="Gene3D" id="1.20.120.310">
    <property type="entry name" value="ERV/ALR sulfhydryl oxidase domain"/>
    <property type="match status" value="1"/>
</dbReference>
<dbReference type="InterPro" id="IPR017905">
    <property type="entry name" value="ERV/ALR_sulphydryl_oxidase"/>
</dbReference>
<feature type="domain" description="ERV/ALR sulfhydryl oxidase" evidence="7">
    <location>
        <begin position="36"/>
        <end position="138"/>
    </location>
</feature>
<name>A0A1V9YIW7_9STRA</name>
<dbReference type="InterPro" id="IPR036774">
    <property type="entry name" value="ERV/ALR_sulphydryl_oxid_sf"/>
</dbReference>
<comment type="catalytic activity">
    <reaction evidence="6">
        <text>2 R'C(R)SH + O2 = R'C(R)S-S(R)CR' + H2O2</text>
        <dbReference type="Rhea" id="RHEA:17357"/>
        <dbReference type="ChEBI" id="CHEBI:15379"/>
        <dbReference type="ChEBI" id="CHEBI:16240"/>
        <dbReference type="ChEBI" id="CHEBI:16520"/>
        <dbReference type="ChEBI" id="CHEBI:17412"/>
        <dbReference type="EC" id="1.8.3.2"/>
    </reaction>
</comment>